<evidence type="ECO:0000313" key="2">
    <source>
        <dbReference type="EMBL" id="TNX86423.1"/>
    </source>
</evidence>
<feature type="domain" description="DUF2726" evidence="1">
    <location>
        <begin position="36"/>
        <end position="144"/>
    </location>
</feature>
<evidence type="ECO:0000259" key="1">
    <source>
        <dbReference type="Pfam" id="PF10881"/>
    </source>
</evidence>
<evidence type="ECO:0000313" key="3">
    <source>
        <dbReference type="Proteomes" id="UP000314285"/>
    </source>
</evidence>
<dbReference type="Pfam" id="PF10881">
    <property type="entry name" value="DUF2726"/>
    <property type="match status" value="1"/>
</dbReference>
<protein>
    <submittedName>
        <fullName evidence="2">DUF2726 domain-containing protein</fullName>
    </submittedName>
</protein>
<dbReference type="InterPro" id="IPR024402">
    <property type="entry name" value="DUF2726"/>
</dbReference>
<comment type="caution">
    <text evidence="2">The sequence shown here is derived from an EMBL/GenBank/DDBJ whole genome shotgun (WGS) entry which is preliminary data.</text>
</comment>
<dbReference type="RefSeq" id="WP_005022895.1">
    <property type="nucleotide sequence ID" value="NZ_CP027365.1"/>
</dbReference>
<dbReference type="Proteomes" id="UP000314285">
    <property type="component" value="Unassembled WGS sequence"/>
</dbReference>
<organism evidence="2 3">
    <name type="scientific">Acinetobacter radioresistens</name>
    <dbReference type="NCBI Taxonomy" id="40216"/>
    <lineage>
        <taxon>Bacteria</taxon>
        <taxon>Pseudomonadati</taxon>
        <taxon>Pseudomonadota</taxon>
        <taxon>Gammaproteobacteria</taxon>
        <taxon>Moraxellales</taxon>
        <taxon>Moraxellaceae</taxon>
        <taxon>Acinetobacter</taxon>
    </lineage>
</organism>
<sequence length="174" mass="20371">MFYLIIAGLIALCVVAVMLFNRLKPRDKYDSALKRRAIFSPAQQLTFNRLQQVLPDYYILAQVSFDTLLTTKYNHTRIKYQHMIADFVILDRESQIFAIIEIDDALSLKKLKYQHYQCSLLETAGYKVVRYKGVPEYEQLRSDFLGKLPLAGVASSRSPQFENIMHYRDCVRQY</sequence>
<reference evidence="2 3" key="1">
    <citation type="submission" date="2019-06" db="EMBL/GenBank/DDBJ databases">
        <title>Genome of Acinetobacter radioresistens APH1, a phenol degrading strain.</title>
        <authorList>
            <person name="Liu Y."/>
        </authorList>
    </citation>
    <scope>NUCLEOTIDE SEQUENCE [LARGE SCALE GENOMIC DNA]</scope>
    <source>
        <strain evidence="2 3">APH1</strain>
    </source>
</reference>
<accession>A0A8H2PUM8</accession>
<dbReference type="AlphaFoldDB" id="A0A8H2PUM8"/>
<dbReference type="EMBL" id="VFBM01000011">
    <property type="protein sequence ID" value="TNX86423.1"/>
    <property type="molecule type" value="Genomic_DNA"/>
</dbReference>
<gene>
    <name evidence="2" type="ORF">FHY67_12055</name>
</gene>
<name>A0A8H2PUM8_ACIRA</name>
<proteinExistence type="predicted"/>